<feature type="compositionally biased region" description="Polar residues" evidence="5">
    <location>
        <begin position="192"/>
        <end position="202"/>
    </location>
</feature>
<dbReference type="SUPFAM" id="SSF50729">
    <property type="entry name" value="PH domain-like"/>
    <property type="match status" value="1"/>
</dbReference>
<evidence type="ECO:0000256" key="5">
    <source>
        <dbReference type="SAM" id="MobiDB-lite"/>
    </source>
</evidence>
<comment type="subcellular location">
    <subcellularLocation>
        <location evidence="1">Cell membrane</location>
        <topology evidence="1">Peripheral membrane protein</topology>
        <orientation evidence="1">Cytoplasmic side</orientation>
    </subcellularLocation>
</comment>
<evidence type="ECO:0000313" key="8">
    <source>
        <dbReference type="Proteomes" id="UP001497482"/>
    </source>
</evidence>
<evidence type="ECO:0000256" key="4">
    <source>
        <dbReference type="ARBA" id="ARBA00023136"/>
    </source>
</evidence>
<sequence length="582" mass="65654">MLLRVLPSIYPREADVLHRHLGELTALMPQLQPPEQQHLLTLIQRVAEQHPLMLSPHVPVLVSFLPEQSLTEAVLGALVEVSQASPSSLVSFLPALRLMAHQCPAHLGHVSKIYGAVGIISESQAHGSLVFLVSVLGSLEHSVHHTVLQEVRALSDRFPLLLGGCGKDMYRMSNSFSAMARVLGRRLEDRPQPQSRPTTESPLSVYGTSPAPERRLEVNVQGFGDKLGPEAGDAEGAPGPQRRYSLSQALREERREIRFNRSKSLALHVVRSRSISSDPGDEGADPDLHLDPVCLSSPEENMEKIREFCEDALKKIPVPEECVIEDSSRGCVARLSFSCPLKGHYCLYPKSCFSLTSRQPHQWIHLMLLHLQSKSSVPLSSQHECVQRLAALWEKTKLKGAHSFTLAMTQHSTLHRKDFHSLQTQLEEVRFFDLFGPSEEHRGWLCFMCNNPEKATVVNQDGQPLIEGNLKEKQIRWRFIKRWKTRYFTLAGNQLLFRKGGKSKDEMDDVPIELSKVQSVKVVARKRRDRALPRAFEIFTDSKTYVLKAKDEKHAEEWLQCINVAVAQARERERVGDSSTYL</sequence>
<dbReference type="InterPro" id="IPR001849">
    <property type="entry name" value="PH_domain"/>
</dbReference>
<reference evidence="7 8" key="1">
    <citation type="submission" date="2024-04" db="EMBL/GenBank/DDBJ databases">
        <authorList>
            <person name="Waldvogel A.-M."/>
            <person name="Schoenle A."/>
        </authorList>
    </citation>
    <scope>NUCLEOTIDE SEQUENCE [LARGE SCALE GENOMIC DNA]</scope>
</reference>
<evidence type="ECO:0000256" key="3">
    <source>
        <dbReference type="ARBA" id="ARBA00022475"/>
    </source>
</evidence>
<dbReference type="PANTHER" id="PTHR21630:SF10">
    <property type="entry name" value="VENTRICULAR ZONE-EXPRESSED PH DOMAIN-CONTAINING PROTEIN HOMOLOG 1"/>
    <property type="match status" value="1"/>
</dbReference>
<dbReference type="SMART" id="SM00233">
    <property type="entry name" value="PH"/>
    <property type="match status" value="1"/>
</dbReference>
<evidence type="ECO:0000256" key="1">
    <source>
        <dbReference type="ARBA" id="ARBA00004413"/>
    </source>
</evidence>
<evidence type="ECO:0000256" key="2">
    <source>
        <dbReference type="ARBA" id="ARBA00010187"/>
    </source>
</evidence>
<dbReference type="Pfam" id="PF00169">
    <property type="entry name" value="PH"/>
    <property type="match status" value="1"/>
</dbReference>
<proteinExistence type="inferred from homology"/>
<keyword evidence="8" id="KW-1185">Reference proteome</keyword>
<keyword evidence="4" id="KW-0472">Membrane</keyword>
<name>A0AAV2J753_KNICA</name>
<dbReference type="FunFam" id="2.30.29.30:FF:000138">
    <property type="entry name" value="Ventricular zone-expressed PH domain-containing protein-like 1"/>
    <property type="match status" value="1"/>
</dbReference>
<evidence type="ECO:0000313" key="7">
    <source>
        <dbReference type="EMBL" id="CAL1571882.1"/>
    </source>
</evidence>
<feature type="domain" description="PH" evidence="6">
    <location>
        <begin position="463"/>
        <end position="567"/>
    </location>
</feature>
<dbReference type="EMBL" id="OZ035832">
    <property type="protein sequence ID" value="CAL1571882.1"/>
    <property type="molecule type" value="Genomic_DNA"/>
</dbReference>
<dbReference type="PROSITE" id="PS50003">
    <property type="entry name" value="PH_DOMAIN"/>
    <property type="match status" value="1"/>
</dbReference>
<feature type="region of interest" description="Disordered" evidence="5">
    <location>
        <begin position="186"/>
        <end position="211"/>
    </location>
</feature>
<dbReference type="PANTHER" id="PTHR21630">
    <property type="entry name" value="VEPH-A/MELTED"/>
    <property type="match status" value="1"/>
</dbReference>
<feature type="region of interest" description="Disordered" evidence="5">
    <location>
        <begin position="223"/>
        <end position="242"/>
    </location>
</feature>
<organism evidence="7 8">
    <name type="scientific">Knipowitschia caucasica</name>
    <name type="common">Caucasian dwarf goby</name>
    <name type="synonym">Pomatoschistus caucasicus</name>
    <dbReference type="NCBI Taxonomy" id="637954"/>
    <lineage>
        <taxon>Eukaryota</taxon>
        <taxon>Metazoa</taxon>
        <taxon>Chordata</taxon>
        <taxon>Craniata</taxon>
        <taxon>Vertebrata</taxon>
        <taxon>Euteleostomi</taxon>
        <taxon>Actinopterygii</taxon>
        <taxon>Neopterygii</taxon>
        <taxon>Teleostei</taxon>
        <taxon>Neoteleostei</taxon>
        <taxon>Acanthomorphata</taxon>
        <taxon>Gobiaria</taxon>
        <taxon>Gobiiformes</taxon>
        <taxon>Gobioidei</taxon>
        <taxon>Gobiidae</taxon>
        <taxon>Gobiinae</taxon>
        <taxon>Knipowitschia</taxon>
    </lineage>
</organism>
<dbReference type="AlphaFoldDB" id="A0AAV2J753"/>
<accession>A0AAV2J753</accession>
<dbReference type="Gene3D" id="2.30.29.30">
    <property type="entry name" value="Pleckstrin-homology domain (PH domain)/Phosphotyrosine-binding domain (PTB)"/>
    <property type="match status" value="1"/>
</dbReference>
<comment type="similarity">
    <text evidence="2">Belongs to the MELT/VEPH family.</text>
</comment>
<dbReference type="InterPro" id="IPR039888">
    <property type="entry name" value="Melted-like"/>
</dbReference>
<dbReference type="GO" id="GO:0009966">
    <property type="term" value="P:regulation of signal transduction"/>
    <property type="evidence" value="ECO:0007669"/>
    <property type="project" value="TreeGrafter"/>
</dbReference>
<feature type="compositionally biased region" description="Low complexity" evidence="5">
    <location>
        <begin position="229"/>
        <end position="240"/>
    </location>
</feature>
<dbReference type="CDD" id="cd01264">
    <property type="entry name" value="PH_MELT_VEPH1"/>
    <property type="match status" value="1"/>
</dbReference>
<protein>
    <recommendedName>
        <fullName evidence="6">PH domain-containing protein</fullName>
    </recommendedName>
</protein>
<dbReference type="GO" id="GO:0005886">
    <property type="term" value="C:plasma membrane"/>
    <property type="evidence" value="ECO:0007669"/>
    <property type="project" value="UniProtKB-SubCell"/>
</dbReference>
<dbReference type="Proteomes" id="UP001497482">
    <property type="component" value="Chromosome 10"/>
</dbReference>
<gene>
    <name evidence="7" type="ORF">KC01_LOCUS3950</name>
</gene>
<dbReference type="InterPro" id="IPR011993">
    <property type="entry name" value="PH-like_dom_sf"/>
</dbReference>
<keyword evidence="3" id="KW-1003">Cell membrane</keyword>
<dbReference type="GO" id="GO:0010314">
    <property type="term" value="F:phosphatidylinositol-5-phosphate binding"/>
    <property type="evidence" value="ECO:0007669"/>
    <property type="project" value="TreeGrafter"/>
</dbReference>
<evidence type="ECO:0000259" key="6">
    <source>
        <dbReference type="PROSITE" id="PS50003"/>
    </source>
</evidence>